<dbReference type="EMBL" id="AYKW01000069">
    <property type="protein sequence ID" value="PIL22504.1"/>
    <property type="molecule type" value="Genomic_DNA"/>
</dbReference>
<dbReference type="Proteomes" id="UP000230002">
    <property type="component" value="Unassembled WGS sequence"/>
</dbReference>
<name>A0A2G8RLW2_9APHY</name>
<accession>A0A2G8RLW2</accession>
<proteinExistence type="predicted"/>
<dbReference type="OrthoDB" id="3232296at2759"/>
<keyword evidence="1" id="KW-0812">Transmembrane</keyword>
<feature type="transmembrane region" description="Helical" evidence="1">
    <location>
        <begin position="181"/>
        <end position="209"/>
    </location>
</feature>
<feature type="transmembrane region" description="Helical" evidence="1">
    <location>
        <begin position="138"/>
        <end position="161"/>
    </location>
</feature>
<evidence type="ECO:0000313" key="2">
    <source>
        <dbReference type="EMBL" id="PIL22504.1"/>
    </source>
</evidence>
<evidence type="ECO:0000256" key="1">
    <source>
        <dbReference type="SAM" id="Phobius"/>
    </source>
</evidence>
<gene>
    <name evidence="2" type="ORF">GSI_15193</name>
</gene>
<protein>
    <submittedName>
        <fullName evidence="2">Uncharacterized protein</fullName>
    </submittedName>
</protein>
<organism evidence="2 3">
    <name type="scientific">Ganoderma sinense ZZ0214-1</name>
    <dbReference type="NCBI Taxonomy" id="1077348"/>
    <lineage>
        <taxon>Eukaryota</taxon>
        <taxon>Fungi</taxon>
        <taxon>Dikarya</taxon>
        <taxon>Basidiomycota</taxon>
        <taxon>Agaricomycotina</taxon>
        <taxon>Agaricomycetes</taxon>
        <taxon>Polyporales</taxon>
        <taxon>Polyporaceae</taxon>
        <taxon>Ganoderma</taxon>
    </lineage>
</organism>
<keyword evidence="1" id="KW-1133">Transmembrane helix</keyword>
<sequence>MGYVPIRKTAARSQDETSAPSTYLDIWLFFNIAGDQILLPFLVLTLLFSRAVTRYPTVINVCVTWIIAGIVSSLLFYTGQHVGPEPGKGTCIAQMALFASVPPMTAVATLALVYYTWSTCRCSKLHTGPKARMSRLTTICLLVVPYVVYTCFVVVGTYLGLRYPESVDRSRRLFYCSIGNVAFNNVIVLFTAGVCLLTAALQAHLFVLLSQSWSVFRRAGLGTGVDIQLATRVGIFVAYLVATSCVMLSTFAPAMDAHRAFPDLFGTSTGTTLFLVFATHPDILRAWSHILLFPFNSCRPSEANRPPCCTPTPAPSFDDSLLKRTDSEVSEKARLSALHAYFVARVTSAGSPVEVIKRPEDAFMQGKRAWGTNGDWGTHWR</sequence>
<dbReference type="STRING" id="1077348.A0A2G8RLW2"/>
<evidence type="ECO:0000313" key="3">
    <source>
        <dbReference type="Proteomes" id="UP000230002"/>
    </source>
</evidence>
<dbReference type="AlphaFoldDB" id="A0A2G8RLW2"/>
<feature type="transmembrane region" description="Helical" evidence="1">
    <location>
        <begin position="26"/>
        <end position="48"/>
    </location>
</feature>
<feature type="transmembrane region" description="Helical" evidence="1">
    <location>
        <begin position="97"/>
        <end position="117"/>
    </location>
</feature>
<comment type="caution">
    <text evidence="2">The sequence shown here is derived from an EMBL/GenBank/DDBJ whole genome shotgun (WGS) entry which is preliminary data.</text>
</comment>
<keyword evidence="1" id="KW-0472">Membrane</keyword>
<keyword evidence="3" id="KW-1185">Reference proteome</keyword>
<feature type="transmembrane region" description="Helical" evidence="1">
    <location>
        <begin position="229"/>
        <end position="252"/>
    </location>
</feature>
<feature type="transmembrane region" description="Helical" evidence="1">
    <location>
        <begin position="55"/>
        <end position="77"/>
    </location>
</feature>
<reference evidence="2 3" key="1">
    <citation type="journal article" date="2015" name="Sci. Rep.">
        <title>Chromosome-level genome map provides insights into diverse defense mechanisms in the medicinal fungus Ganoderma sinense.</title>
        <authorList>
            <person name="Zhu Y."/>
            <person name="Xu J."/>
            <person name="Sun C."/>
            <person name="Zhou S."/>
            <person name="Xu H."/>
            <person name="Nelson D.R."/>
            <person name="Qian J."/>
            <person name="Song J."/>
            <person name="Luo H."/>
            <person name="Xiang L."/>
            <person name="Li Y."/>
            <person name="Xu Z."/>
            <person name="Ji A."/>
            <person name="Wang L."/>
            <person name="Lu S."/>
            <person name="Hayward A."/>
            <person name="Sun W."/>
            <person name="Li X."/>
            <person name="Schwartz D.C."/>
            <person name="Wang Y."/>
            <person name="Chen S."/>
        </authorList>
    </citation>
    <scope>NUCLEOTIDE SEQUENCE [LARGE SCALE GENOMIC DNA]</scope>
    <source>
        <strain evidence="2 3">ZZ0214-1</strain>
    </source>
</reference>